<evidence type="ECO:0000313" key="2">
    <source>
        <dbReference type="Proteomes" id="UP001194580"/>
    </source>
</evidence>
<comment type="caution">
    <text evidence="1">The sequence shown here is derived from an EMBL/GenBank/DDBJ whole genome shotgun (WGS) entry which is preliminary data.</text>
</comment>
<accession>A0AAD4DKY8</accession>
<gene>
    <name evidence="1" type="ORF">BGZ95_000392</name>
</gene>
<dbReference type="EMBL" id="JAAAIL010000107">
    <property type="protein sequence ID" value="KAG0279729.1"/>
    <property type="molecule type" value="Genomic_DNA"/>
</dbReference>
<keyword evidence="2" id="KW-1185">Reference proteome</keyword>
<dbReference type="Gene3D" id="3.80.10.10">
    <property type="entry name" value="Ribonuclease Inhibitor"/>
    <property type="match status" value="1"/>
</dbReference>
<dbReference type="Proteomes" id="UP001194580">
    <property type="component" value="Unassembled WGS sequence"/>
</dbReference>
<dbReference type="AlphaFoldDB" id="A0AAD4DKY8"/>
<proteinExistence type="predicted"/>
<dbReference type="InterPro" id="IPR032675">
    <property type="entry name" value="LRR_dom_sf"/>
</dbReference>
<name>A0AAD4DKY8_9FUNG</name>
<reference evidence="1" key="1">
    <citation type="journal article" date="2020" name="Fungal Divers.">
        <title>Resolving the Mortierellaceae phylogeny through synthesis of multi-gene phylogenetics and phylogenomics.</title>
        <authorList>
            <person name="Vandepol N."/>
            <person name="Liber J."/>
            <person name="Desiro A."/>
            <person name="Na H."/>
            <person name="Kennedy M."/>
            <person name="Barry K."/>
            <person name="Grigoriev I.V."/>
            <person name="Miller A.N."/>
            <person name="O'Donnell K."/>
            <person name="Stajich J.E."/>
            <person name="Bonito G."/>
        </authorList>
    </citation>
    <scope>NUCLEOTIDE SEQUENCE</scope>
    <source>
        <strain evidence="1">NRRL 28262</strain>
    </source>
</reference>
<evidence type="ECO:0000313" key="1">
    <source>
        <dbReference type="EMBL" id="KAG0279729.1"/>
    </source>
</evidence>
<sequence length="467" mass="53170">MFEMHARVAGVPLIRPRWLPPPDLRTCQLVPLPPLRNLTTLMLNVGIEGDMVSYDCRHHERIRVLTDTIASLKKLSILQLYISGPKEHWFSMGSAIFFSCPSTLETLTIFIESDSMSRQPDPDPSVETQNWYLQAKEGDKDDQGNLVAAPRREEPLVKLRDLQLWEMDTATVREDIIAILEHCPNIETFQLPPVSRMLSGSDFAGIIAGLCPRVTSLTTYQFPDGSDNELTFRVMEALPAQQLETFSCSNSDFHMDEIAARSIFQRHSTTLRHINFAFCGQIQSKAMLTILVECVALEKLELRQDEAHGGIIIHLEDAIEKPWMCTKVQRFDLTVGVFELELEPDQEPYYDRDSPIILTPAEEQQFAMLEKLYRQIGLLTEVRRLDLRLEWLDDEGFPTQDSAYDNNTFPALLSLGDARTNRPGYLHLLAGLKKLQKLRGSVFVDVDETKETVNYKVQSAFIQPTSN</sequence>
<organism evidence="1 2">
    <name type="scientific">Linnemannia exigua</name>
    <dbReference type="NCBI Taxonomy" id="604196"/>
    <lineage>
        <taxon>Eukaryota</taxon>
        <taxon>Fungi</taxon>
        <taxon>Fungi incertae sedis</taxon>
        <taxon>Mucoromycota</taxon>
        <taxon>Mortierellomycotina</taxon>
        <taxon>Mortierellomycetes</taxon>
        <taxon>Mortierellales</taxon>
        <taxon>Mortierellaceae</taxon>
        <taxon>Linnemannia</taxon>
    </lineage>
</organism>
<protein>
    <submittedName>
        <fullName evidence="1">Uncharacterized protein</fullName>
    </submittedName>
</protein>
<dbReference type="SUPFAM" id="SSF52047">
    <property type="entry name" value="RNI-like"/>
    <property type="match status" value="1"/>
</dbReference>